<proteinExistence type="predicted"/>
<gene>
    <name evidence="1" type="ORF">Phi17218_186</name>
</gene>
<name>A0A0S2MXE9_9CAUD</name>
<reference evidence="1 2" key="1">
    <citation type="submission" date="2015-10" db="EMBL/GenBank/DDBJ databases">
        <title>Large-scale maps of variable infection efficiencies in aquatic Bacteriodetes phage-host model systems.</title>
        <authorList>
            <person name="Holmfeldt K."/>
            <person name="Solonenko N."/>
            <person name="Howard-Varona C."/>
            <person name="Moreno M."/>
            <person name="Malmstrom R.R."/>
            <person name="Blow M.J."/>
            <person name="Sullivan M.B."/>
        </authorList>
    </citation>
    <scope>NUCLEOTIDE SEQUENCE [LARGE SCALE GENOMIC DNA]</scope>
</reference>
<sequence>MKAIDNMNTIKENNYRVVRYFDNHFDGFVGEKHLSKSEAEELANKYRKGSKYLTTFSAREQVAILGIQKFNDGKAYIFNRIPEKAENGNVCITAESYESLMDCFVFCSYQMYEKKLENLEKEYYARGGIFYDTYQGYKEEVLNPEKDKRRNEFRVELIEKLLKHNFREVGKQKYYNEELGVTVQQVDTNRVSLSHPHCKKHEDIENIGFFNRMFLGSMFSEYTDDYRQLTPNLFNIPCKKDNKGYTHLVFEVTI</sequence>
<protein>
    <submittedName>
        <fullName evidence="1">Uncharacterized protein</fullName>
    </submittedName>
</protein>
<dbReference type="Proteomes" id="UP000226403">
    <property type="component" value="Segment"/>
</dbReference>
<evidence type="ECO:0000313" key="2">
    <source>
        <dbReference type="Proteomes" id="UP000226403"/>
    </source>
</evidence>
<accession>A0A0S2MXE9</accession>
<evidence type="ECO:0000313" key="1">
    <source>
        <dbReference type="EMBL" id="ALO80589.1"/>
    </source>
</evidence>
<dbReference type="EMBL" id="KT962247">
    <property type="protein sequence ID" value="ALO80589.1"/>
    <property type="molecule type" value="Genomic_DNA"/>
</dbReference>
<organism evidence="1 2">
    <name type="scientific">Cellulophaga phage phi17:2_18</name>
    <dbReference type="NCBI Taxonomy" id="1747283"/>
    <lineage>
        <taxon>Viruses</taxon>
        <taxon>Duplodnaviria</taxon>
        <taxon>Heunggongvirae</taxon>
        <taxon>Uroviricota</taxon>
        <taxon>Caudoviricetes</taxon>
        <taxon>Lightbulbvirus</taxon>
        <taxon>Lightbulbvirus Cba172</taxon>
    </lineage>
</organism>